<evidence type="ECO:0000313" key="6">
    <source>
        <dbReference type="Proteomes" id="UP000019804"/>
    </source>
</evidence>
<dbReference type="AlphaFoldDB" id="A0A017SDC8"/>
<accession>A0A017SDC8</accession>
<evidence type="ECO:0000256" key="3">
    <source>
        <dbReference type="SAM" id="Phobius"/>
    </source>
</evidence>
<feature type="domain" description="DUF676" evidence="4">
    <location>
        <begin position="52"/>
        <end position="255"/>
    </location>
</feature>
<dbReference type="Gene3D" id="3.40.50.1820">
    <property type="entry name" value="alpha/beta hydrolase"/>
    <property type="match status" value="1"/>
</dbReference>
<dbReference type="GO" id="GO:0004622">
    <property type="term" value="F:phosphatidylcholine lysophospholipase activity"/>
    <property type="evidence" value="ECO:0007669"/>
    <property type="project" value="TreeGrafter"/>
</dbReference>
<keyword evidence="3" id="KW-0812">Transmembrane</keyword>
<evidence type="ECO:0000256" key="2">
    <source>
        <dbReference type="ARBA" id="ARBA00022963"/>
    </source>
</evidence>
<sequence length="488" mass="54389">MPSSLSLGCNNIPQAHRNATRGSIENPTYPLLALRRKSLQLIYSGMASTSASSADHLCVLVHGKRLWGNPTHLDYVAAALRERYGADRLHILAAKRNAGNFTYDGIELGGERLAHEIEDTLSALKGQGYTIKKLSVIGYSLGGLVARYALGLLYARGWLDKLEPVNFTTFVTPHVGVRTPLKGIQNHIWNVLGARTISMSGRQLFMIDSFRDTGKPLLSILADPESIFIKALARFKHRSAYANIVNDRSAVFYTTGLSKFDPFPDLETTNFNYAKGYEPVVIDPDVYTLPPEGKELNQLGSHAWHKMMRIIANLPFWLFLLFFVPVGSFIFLLNAVVQTVRSRQRIRLHEQGKTGASFGSYRVPLLVQDVQNAVEDVFENVNSSQDPDYLSPADEQDAEIPKDEHILSQLSPQAPGIVQNGSKYPVLALTSAQFAIIDSLNAVGFRRYPVYIHKHRHSHAAIIVRMPKKGFEEGEVVIKHWLDNGFVV</sequence>
<dbReference type="OrthoDB" id="273452at2759"/>
<dbReference type="STRING" id="1388766.A0A017SDC8"/>
<keyword evidence="3" id="KW-0472">Membrane</keyword>
<dbReference type="InterPro" id="IPR029058">
    <property type="entry name" value="AB_hydrolase_fold"/>
</dbReference>
<dbReference type="SUPFAM" id="SSF53474">
    <property type="entry name" value="alpha/beta-Hydrolases"/>
    <property type="match status" value="1"/>
</dbReference>
<dbReference type="PANTHER" id="PTHR12482">
    <property type="entry name" value="LIPASE ROG1-RELATED-RELATED"/>
    <property type="match status" value="1"/>
</dbReference>
<dbReference type="GO" id="GO:0016042">
    <property type="term" value="P:lipid catabolic process"/>
    <property type="evidence" value="ECO:0007669"/>
    <property type="project" value="UniProtKB-KW"/>
</dbReference>
<dbReference type="FunFam" id="3.40.50.1820:FF:000223">
    <property type="entry name" value="Lipase/serine esterase"/>
    <property type="match status" value="1"/>
</dbReference>
<dbReference type="Pfam" id="PF05057">
    <property type="entry name" value="DUF676"/>
    <property type="match status" value="1"/>
</dbReference>
<evidence type="ECO:0000313" key="5">
    <source>
        <dbReference type="EMBL" id="EYE94235.1"/>
    </source>
</evidence>
<dbReference type="InterPro" id="IPR007751">
    <property type="entry name" value="DUF676_lipase-like"/>
</dbReference>
<feature type="transmembrane region" description="Helical" evidence="3">
    <location>
        <begin position="316"/>
        <end position="337"/>
    </location>
</feature>
<dbReference type="PANTHER" id="PTHR12482:SF65">
    <property type="entry name" value="ESTERASE, PUTATIVE (AFU_ORTHOLOGUE AFUA_3G12320)-RELATED"/>
    <property type="match status" value="1"/>
</dbReference>
<dbReference type="InterPro" id="IPR044294">
    <property type="entry name" value="Lipase-like"/>
</dbReference>
<dbReference type="GO" id="GO:0047372">
    <property type="term" value="F:monoacylglycerol lipase activity"/>
    <property type="evidence" value="ECO:0007669"/>
    <property type="project" value="TreeGrafter"/>
</dbReference>
<dbReference type="EMBL" id="KK088427">
    <property type="protein sequence ID" value="EYE94235.1"/>
    <property type="molecule type" value="Genomic_DNA"/>
</dbReference>
<organism evidence="5 6">
    <name type="scientific">Aspergillus ruber (strain CBS 135680)</name>
    <dbReference type="NCBI Taxonomy" id="1388766"/>
    <lineage>
        <taxon>Eukaryota</taxon>
        <taxon>Fungi</taxon>
        <taxon>Dikarya</taxon>
        <taxon>Ascomycota</taxon>
        <taxon>Pezizomycotina</taxon>
        <taxon>Eurotiomycetes</taxon>
        <taxon>Eurotiomycetidae</taxon>
        <taxon>Eurotiales</taxon>
        <taxon>Aspergillaceae</taxon>
        <taxon>Aspergillus</taxon>
        <taxon>Aspergillus subgen. Aspergillus</taxon>
    </lineage>
</organism>
<dbReference type="Proteomes" id="UP000019804">
    <property type="component" value="Unassembled WGS sequence"/>
</dbReference>
<keyword evidence="3" id="KW-1133">Transmembrane helix</keyword>
<reference evidence="6" key="1">
    <citation type="journal article" date="2014" name="Nat. Commun.">
        <title>Genomic adaptations of the halophilic Dead Sea filamentous fungus Eurotium rubrum.</title>
        <authorList>
            <person name="Kis-Papo T."/>
            <person name="Weig A.R."/>
            <person name="Riley R."/>
            <person name="Persoh D."/>
            <person name="Salamov A."/>
            <person name="Sun H."/>
            <person name="Lipzen A."/>
            <person name="Wasser S.P."/>
            <person name="Rambold G."/>
            <person name="Grigoriev I.V."/>
            <person name="Nevo E."/>
        </authorList>
    </citation>
    <scope>NUCLEOTIDE SEQUENCE [LARGE SCALE GENOMIC DNA]</scope>
    <source>
        <strain evidence="6">CBS 135680</strain>
    </source>
</reference>
<dbReference type="RefSeq" id="XP_040637923.1">
    <property type="nucleotide sequence ID" value="XM_040780230.1"/>
</dbReference>
<protein>
    <submittedName>
        <fullName evidence="5">Putative lipase/serine esterase</fullName>
    </submittedName>
</protein>
<dbReference type="GeneID" id="63695354"/>
<name>A0A017SDC8_ASPRC</name>
<dbReference type="GO" id="GO:0005811">
    <property type="term" value="C:lipid droplet"/>
    <property type="evidence" value="ECO:0007669"/>
    <property type="project" value="TreeGrafter"/>
</dbReference>
<gene>
    <name evidence="5" type="ORF">EURHEDRAFT_403580</name>
</gene>
<keyword evidence="2" id="KW-0443">Lipid metabolism</keyword>
<dbReference type="HOGENOM" id="CLU_027968_1_1_1"/>
<comment type="similarity">
    <text evidence="1">Belongs to the putative lipase ROG1 family.</text>
</comment>
<evidence type="ECO:0000259" key="4">
    <source>
        <dbReference type="Pfam" id="PF05057"/>
    </source>
</evidence>
<keyword evidence="6" id="KW-1185">Reference proteome</keyword>
<proteinExistence type="inferred from homology"/>
<keyword evidence="2" id="KW-0442">Lipid degradation</keyword>
<evidence type="ECO:0000256" key="1">
    <source>
        <dbReference type="ARBA" id="ARBA00007920"/>
    </source>
</evidence>